<evidence type="ECO:0000256" key="6">
    <source>
        <dbReference type="ARBA" id="ARBA00022840"/>
    </source>
</evidence>
<evidence type="ECO:0000313" key="8">
    <source>
        <dbReference type="EMBL" id="EPR77832.1"/>
    </source>
</evidence>
<dbReference type="FunFam" id="3.10.110.10:FF:000101">
    <property type="entry name" value="Ubiquitin-conjugating enzyme E2 D2"/>
    <property type="match status" value="1"/>
</dbReference>
<sequence length="154" mass="17423">MSFANSNTRNRISKELRDMTLDPPAGCSAGPVSEDEYDRWEATIIGPPGTPYQDGIFQLEIILPANYPFHPPKVTFKTRIYHCNIKDGQICLDILKNEWSPALTVGKVLLSISSLLHDANPKDPLDAEAADLYIKNREEYNRKARNWTKRYATG</sequence>
<dbReference type="InterPro" id="IPR050113">
    <property type="entry name" value="Ub_conjugating_enzyme"/>
</dbReference>
<evidence type="ECO:0000313" key="9">
    <source>
        <dbReference type="Proteomes" id="UP000014978"/>
    </source>
</evidence>
<evidence type="ECO:0000259" key="7">
    <source>
        <dbReference type="PROSITE" id="PS50127"/>
    </source>
</evidence>
<dbReference type="OMA" id="GDRAKHD"/>
<dbReference type="PANTHER" id="PTHR24067">
    <property type="entry name" value="UBIQUITIN-CONJUGATING ENZYME E2"/>
    <property type="match status" value="1"/>
</dbReference>
<dbReference type="GO" id="GO:0005524">
    <property type="term" value="F:ATP binding"/>
    <property type="evidence" value="ECO:0007669"/>
    <property type="project" value="UniProtKB-KW"/>
</dbReference>
<dbReference type="SMART" id="SM00212">
    <property type="entry name" value="UBCc"/>
    <property type="match status" value="1"/>
</dbReference>
<dbReference type="GO" id="GO:0061631">
    <property type="term" value="F:ubiquitin conjugating enzyme activity"/>
    <property type="evidence" value="ECO:0007669"/>
    <property type="project" value="UniProtKB-EC"/>
</dbReference>
<evidence type="ECO:0000256" key="4">
    <source>
        <dbReference type="ARBA" id="ARBA00022741"/>
    </source>
</evidence>
<dbReference type="AlphaFoldDB" id="S7W7Y7"/>
<dbReference type="Pfam" id="PF00179">
    <property type="entry name" value="UQ_con"/>
    <property type="match status" value="1"/>
</dbReference>
<accession>S7W7Y7</accession>
<proteinExistence type="predicted"/>
<dbReference type="EMBL" id="ATCN01001224">
    <property type="protein sequence ID" value="EPR77832.1"/>
    <property type="molecule type" value="Genomic_DNA"/>
</dbReference>
<name>S7W7Y7_SPRLO</name>
<keyword evidence="5" id="KW-0833">Ubl conjugation pathway</keyword>
<feature type="domain" description="UBC core" evidence="7">
    <location>
        <begin position="7"/>
        <end position="153"/>
    </location>
</feature>
<dbReference type="HOGENOM" id="CLU_030988_14_4_1"/>
<gene>
    <name evidence="8" type="ORF">SLOPH_2033</name>
</gene>
<dbReference type="SUPFAM" id="SSF54495">
    <property type="entry name" value="UBC-like"/>
    <property type="match status" value="1"/>
</dbReference>
<dbReference type="InParanoid" id="S7W7Y7"/>
<comment type="pathway">
    <text evidence="2">Protein modification; protein ubiquitination.</text>
</comment>
<evidence type="ECO:0000256" key="3">
    <source>
        <dbReference type="ARBA" id="ARBA00022679"/>
    </source>
</evidence>
<evidence type="ECO:0000256" key="2">
    <source>
        <dbReference type="ARBA" id="ARBA00004906"/>
    </source>
</evidence>
<dbReference type="VEuPathDB" id="MicrosporidiaDB:SLOPH_2033"/>
<dbReference type="PROSITE" id="PS50127">
    <property type="entry name" value="UBC_2"/>
    <property type="match status" value="1"/>
</dbReference>
<dbReference type="STRING" id="1358809.S7W7Y7"/>
<keyword evidence="9" id="KW-1185">Reference proteome</keyword>
<keyword evidence="3" id="KW-0808">Transferase</keyword>
<keyword evidence="6" id="KW-0067">ATP-binding</keyword>
<evidence type="ECO:0000256" key="1">
    <source>
        <dbReference type="ARBA" id="ARBA00000485"/>
    </source>
</evidence>
<organism evidence="8 9">
    <name type="scientific">Spraguea lophii (strain 42_110)</name>
    <name type="common">Microsporidian parasite</name>
    <dbReference type="NCBI Taxonomy" id="1358809"/>
    <lineage>
        <taxon>Eukaryota</taxon>
        <taxon>Fungi</taxon>
        <taxon>Fungi incertae sedis</taxon>
        <taxon>Microsporidia</taxon>
        <taxon>Spragueidae</taxon>
        <taxon>Spraguea</taxon>
    </lineage>
</organism>
<protein>
    <submittedName>
        <fullName evidence="8">Ubiquitin-conjugating enzyme E2</fullName>
    </submittedName>
</protein>
<dbReference type="InterPro" id="IPR016135">
    <property type="entry name" value="UBQ-conjugating_enzyme/RWD"/>
</dbReference>
<reference evidence="9" key="1">
    <citation type="journal article" date="2013" name="PLoS Genet.">
        <title>The genome of Spraguea lophii and the basis of host-microsporidian interactions.</title>
        <authorList>
            <person name="Campbell S.E."/>
            <person name="Williams T.A."/>
            <person name="Yousuf A."/>
            <person name="Soanes D.M."/>
            <person name="Paszkiewicz K.H."/>
            <person name="Williams B.A.P."/>
        </authorList>
    </citation>
    <scope>NUCLEOTIDE SEQUENCE [LARGE SCALE GENOMIC DNA]</scope>
    <source>
        <strain evidence="9">42_110</strain>
    </source>
</reference>
<dbReference type="Proteomes" id="UP000014978">
    <property type="component" value="Unassembled WGS sequence"/>
</dbReference>
<evidence type="ECO:0000256" key="5">
    <source>
        <dbReference type="ARBA" id="ARBA00022786"/>
    </source>
</evidence>
<dbReference type="InterPro" id="IPR000608">
    <property type="entry name" value="UBC"/>
</dbReference>
<keyword evidence="4" id="KW-0547">Nucleotide-binding</keyword>
<dbReference type="FunCoup" id="S7W7Y7">
    <property type="interactions" value="159"/>
</dbReference>
<comment type="caution">
    <text evidence="8">The sequence shown here is derived from an EMBL/GenBank/DDBJ whole genome shotgun (WGS) entry which is preliminary data.</text>
</comment>
<dbReference type="OrthoDB" id="7851174at2759"/>
<dbReference type="Gene3D" id="3.10.110.10">
    <property type="entry name" value="Ubiquitin Conjugating Enzyme"/>
    <property type="match status" value="1"/>
</dbReference>
<comment type="catalytic activity">
    <reaction evidence="1">
        <text>S-ubiquitinyl-[E1 ubiquitin-activating enzyme]-L-cysteine + [E2 ubiquitin-conjugating enzyme]-L-cysteine = [E1 ubiquitin-activating enzyme]-L-cysteine + S-ubiquitinyl-[E2 ubiquitin-conjugating enzyme]-L-cysteine.</text>
        <dbReference type="EC" id="2.3.2.23"/>
    </reaction>
</comment>